<dbReference type="KEGG" id="ppac:PAP_06210"/>
<dbReference type="Proteomes" id="UP000027981">
    <property type="component" value="Chromosome"/>
</dbReference>
<evidence type="ECO:0000313" key="12">
    <source>
        <dbReference type="Proteomes" id="UP000027981"/>
    </source>
</evidence>
<dbReference type="OrthoDB" id="17644at2157"/>
<evidence type="ECO:0000256" key="2">
    <source>
        <dbReference type="ARBA" id="ARBA00018143"/>
    </source>
</evidence>
<dbReference type="SMART" id="SM00382">
    <property type="entry name" value="AAA"/>
    <property type="match status" value="1"/>
</dbReference>
<accession>A0A075LSC6</accession>
<evidence type="ECO:0000256" key="7">
    <source>
        <dbReference type="ARBA" id="ARBA00023172"/>
    </source>
</evidence>
<dbReference type="GO" id="GO:0003684">
    <property type="term" value="F:damaged DNA binding"/>
    <property type="evidence" value="ECO:0007669"/>
    <property type="project" value="UniProtKB-UniRule"/>
</dbReference>
<evidence type="ECO:0000256" key="4">
    <source>
        <dbReference type="ARBA" id="ARBA00022763"/>
    </source>
</evidence>
<dbReference type="AlphaFoldDB" id="A0A075LSC6"/>
<dbReference type="PANTHER" id="PTHR22942">
    <property type="entry name" value="RECA/RAD51/RADA DNA STRAND-PAIRING FAMILY MEMBER"/>
    <property type="match status" value="1"/>
</dbReference>
<feature type="domain" description="RecA family profile 1" evidence="10">
    <location>
        <begin position="1"/>
        <end position="155"/>
    </location>
</feature>
<dbReference type="PROSITE" id="PS50162">
    <property type="entry name" value="RECA_2"/>
    <property type="match status" value="1"/>
</dbReference>
<dbReference type="PANTHER" id="PTHR22942:SF47">
    <property type="entry name" value="DNA REPAIR AND RECOMBINATION PROTEIN RADB"/>
    <property type="match status" value="1"/>
</dbReference>
<name>A0A075LSC6_9EURY</name>
<keyword evidence="3 9" id="KW-0547">Nucleotide-binding</keyword>
<dbReference type="InterPro" id="IPR013632">
    <property type="entry name" value="Rad51_C"/>
</dbReference>
<keyword evidence="4 9" id="KW-0227">DNA damage</keyword>
<evidence type="ECO:0000256" key="1">
    <source>
        <dbReference type="ARBA" id="ARBA00006876"/>
    </source>
</evidence>
<dbReference type="GO" id="GO:0006310">
    <property type="term" value="P:DNA recombination"/>
    <property type="evidence" value="ECO:0007669"/>
    <property type="project" value="UniProtKB-UniRule"/>
</dbReference>
<evidence type="ECO:0000256" key="9">
    <source>
        <dbReference type="HAMAP-Rule" id="MF_00350"/>
    </source>
</evidence>
<dbReference type="InterPro" id="IPR020588">
    <property type="entry name" value="RecA_ATP-bd"/>
</dbReference>
<organism evidence="11 12">
    <name type="scientific">Palaeococcus pacificus DY20341</name>
    <dbReference type="NCBI Taxonomy" id="1343739"/>
    <lineage>
        <taxon>Archaea</taxon>
        <taxon>Methanobacteriati</taxon>
        <taxon>Methanobacteriota</taxon>
        <taxon>Thermococci</taxon>
        <taxon>Thermococcales</taxon>
        <taxon>Thermococcaceae</taxon>
        <taxon>Palaeococcus</taxon>
    </lineage>
</organism>
<keyword evidence="12" id="KW-1185">Reference proteome</keyword>
<dbReference type="RefSeq" id="WP_048165178.1">
    <property type="nucleotide sequence ID" value="NZ_CP006019.1"/>
</dbReference>
<evidence type="ECO:0000256" key="8">
    <source>
        <dbReference type="ARBA" id="ARBA00024641"/>
    </source>
</evidence>
<evidence type="ECO:0000259" key="10">
    <source>
        <dbReference type="PROSITE" id="PS50162"/>
    </source>
</evidence>
<evidence type="ECO:0000313" key="11">
    <source>
        <dbReference type="EMBL" id="AIF69640.1"/>
    </source>
</evidence>
<evidence type="ECO:0000256" key="5">
    <source>
        <dbReference type="ARBA" id="ARBA00022840"/>
    </source>
</evidence>
<sequence>MLTTGSKGLDELLGGGIERGVLTQIYGIFASGKTTLAMQVGLLSGGKVAYIDTEGGFSPERLEQMAIARGISSEEVLSRFILFEPSDFREQRRMIAGLKKIVNEKFSLIVVDSITAHYRVEEKKHEMLSELSKQLQVLLWLARKYNLGIIVVNQVYFDPTHNALKPIAEHTLGYKCKDILRLEKLPKPFYRIAVLERHRFKPEGGIVHFRITDRGIEDVGVNHSV</sequence>
<evidence type="ECO:0000256" key="3">
    <source>
        <dbReference type="ARBA" id="ARBA00022741"/>
    </source>
</evidence>
<dbReference type="InterPro" id="IPR003593">
    <property type="entry name" value="AAA+_ATPase"/>
</dbReference>
<protein>
    <recommendedName>
        <fullName evidence="2 9">DNA repair and recombination protein RadB</fullName>
    </recommendedName>
</protein>
<dbReference type="PRINTS" id="PR01874">
    <property type="entry name" value="DNAREPAIRADA"/>
</dbReference>
<dbReference type="HAMAP" id="MF_00350">
    <property type="entry name" value="RadB"/>
    <property type="match status" value="1"/>
</dbReference>
<dbReference type="Gene3D" id="3.40.50.300">
    <property type="entry name" value="P-loop containing nucleotide triphosphate hydrolases"/>
    <property type="match status" value="1"/>
</dbReference>
<dbReference type="PIRSF" id="PIRSF003336">
    <property type="entry name" value="RadB"/>
    <property type="match status" value="1"/>
</dbReference>
<gene>
    <name evidence="9" type="primary">radB</name>
    <name evidence="11" type="ORF">PAP_06210</name>
</gene>
<dbReference type="GO" id="GO:0140664">
    <property type="term" value="F:ATP-dependent DNA damage sensor activity"/>
    <property type="evidence" value="ECO:0007669"/>
    <property type="project" value="InterPro"/>
</dbReference>
<dbReference type="GO" id="GO:0005524">
    <property type="term" value="F:ATP binding"/>
    <property type="evidence" value="ECO:0007669"/>
    <property type="project" value="UniProtKB-UniRule"/>
</dbReference>
<keyword evidence="7 9" id="KW-0233">DNA recombination</keyword>
<dbReference type="NCBIfam" id="TIGR02237">
    <property type="entry name" value="recomb_radB"/>
    <property type="match status" value="1"/>
</dbReference>
<dbReference type="GeneID" id="24842362"/>
<proteinExistence type="inferred from homology"/>
<comment type="similarity">
    <text evidence="1 9">Belongs to the eukaryotic RecA-like protein family. RadB subfamily.</text>
</comment>
<keyword evidence="5 9" id="KW-0067">ATP-binding</keyword>
<reference evidence="11 12" key="2">
    <citation type="journal article" date="2015" name="Genome Announc.">
        <title>Complete Genome Sequence of Hyperthermophilic Piezophilic Archaeon Palaeococcus pacificus DY20341T, Isolated from Deep-Sea Hydrothermal Sediments.</title>
        <authorList>
            <person name="Zeng X."/>
            <person name="Jebbar M."/>
            <person name="Shao Z."/>
        </authorList>
    </citation>
    <scope>NUCLEOTIDE SEQUENCE [LARGE SCALE GENOMIC DNA]</scope>
    <source>
        <strain evidence="11 12">DY20341</strain>
    </source>
</reference>
<keyword evidence="6 9" id="KW-0238">DNA-binding</keyword>
<comment type="function">
    <text evidence="8 9">Involved in DNA repair and in homologous recombination. May regulate the cleavage reactions of the branch-structured DNA. Has a very weak ATPase activity that is not stimulated by DNA. Binds DNA but does not promote DNA strands exchange.</text>
</comment>
<dbReference type="HOGENOM" id="CLU_041732_2_0_2"/>
<dbReference type="EMBL" id="CP006019">
    <property type="protein sequence ID" value="AIF69640.1"/>
    <property type="molecule type" value="Genomic_DNA"/>
</dbReference>
<dbReference type="SUPFAM" id="SSF52540">
    <property type="entry name" value="P-loop containing nucleoside triphosphate hydrolases"/>
    <property type="match status" value="1"/>
</dbReference>
<dbReference type="InterPro" id="IPR011939">
    <property type="entry name" value="DNA_repair_and_recomb_RadB"/>
</dbReference>
<dbReference type="GO" id="GO:0006281">
    <property type="term" value="P:DNA repair"/>
    <property type="evidence" value="ECO:0007669"/>
    <property type="project" value="UniProtKB-UniRule"/>
</dbReference>
<evidence type="ECO:0000256" key="6">
    <source>
        <dbReference type="ARBA" id="ARBA00023125"/>
    </source>
</evidence>
<dbReference type="eggNOG" id="arCOG00417">
    <property type="taxonomic scope" value="Archaea"/>
</dbReference>
<dbReference type="STRING" id="1343739.PAP_06210"/>
<reference evidence="12" key="1">
    <citation type="submission" date="2013-06" db="EMBL/GenBank/DDBJ databases">
        <title>Complete Genome Sequence of Hyperthermophilic Palaeococcus pacificus DY20341T, Isolated from a Deep-Sea Hydrothermal Sediments.</title>
        <authorList>
            <person name="Zeng X."/>
            <person name="Shao Z."/>
        </authorList>
    </citation>
    <scope>NUCLEOTIDE SEQUENCE [LARGE SCALE GENOMIC DNA]</scope>
    <source>
        <strain evidence="12">DY20341</strain>
    </source>
</reference>
<dbReference type="Pfam" id="PF08423">
    <property type="entry name" value="Rad51"/>
    <property type="match status" value="1"/>
</dbReference>
<dbReference type="InterPro" id="IPR027417">
    <property type="entry name" value="P-loop_NTPase"/>
</dbReference>